<dbReference type="EMBL" id="CYXP01000008">
    <property type="protein sequence ID" value="CUN28127.1"/>
    <property type="molecule type" value="Genomic_DNA"/>
</dbReference>
<evidence type="ECO:0000256" key="7">
    <source>
        <dbReference type="ARBA" id="ARBA00023122"/>
    </source>
</evidence>
<dbReference type="Gene3D" id="3.10.580.10">
    <property type="entry name" value="CBS-domain"/>
    <property type="match status" value="1"/>
</dbReference>
<evidence type="ECO:0000313" key="14">
    <source>
        <dbReference type="EMBL" id="CUN28127.1"/>
    </source>
</evidence>
<dbReference type="Proteomes" id="UP000095591">
    <property type="component" value="Unassembled WGS sequence"/>
</dbReference>
<evidence type="ECO:0000256" key="8">
    <source>
        <dbReference type="ARBA" id="ARBA00023136"/>
    </source>
</evidence>
<keyword evidence="4 10" id="KW-0812">Transmembrane</keyword>
<dbReference type="GO" id="GO:0005886">
    <property type="term" value="C:plasma membrane"/>
    <property type="evidence" value="ECO:0007669"/>
    <property type="project" value="UniProtKB-SubCell"/>
</dbReference>
<proteinExistence type="inferred from homology"/>
<feature type="domain" description="CNNM transmembrane" evidence="13">
    <location>
        <begin position="19"/>
        <end position="208"/>
    </location>
</feature>
<evidence type="ECO:0000259" key="12">
    <source>
        <dbReference type="PROSITE" id="PS51371"/>
    </source>
</evidence>
<dbReference type="FunFam" id="3.10.580.10:FF:000002">
    <property type="entry name" value="Magnesium/cobalt efflux protein CorC"/>
    <property type="match status" value="1"/>
</dbReference>
<dbReference type="NCBIfam" id="TIGR03520">
    <property type="entry name" value="GldE"/>
    <property type="match status" value="1"/>
</dbReference>
<evidence type="ECO:0000256" key="3">
    <source>
        <dbReference type="ARBA" id="ARBA00022475"/>
    </source>
</evidence>
<evidence type="ECO:0000256" key="10">
    <source>
        <dbReference type="PROSITE-ProRule" id="PRU01193"/>
    </source>
</evidence>
<keyword evidence="3" id="KW-1003">Cell membrane</keyword>
<evidence type="ECO:0000256" key="1">
    <source>
        <dbReference type="ARBA" id="ARBA00004651"/>
    </source>
</evidence>
<gene>
    <name evidence="14" type="ORF">ERS852429_03212</name>
</gene>
<feature type="domain" description="CBS" evidence="12">
    <location>
        <begin position="224"/>
        <end position="283"/>
    </location>
</feature>
<dbReference type="Gene3D" id="3.30.465.10">
    <property type="match status" value="1"/>
</dbReference>
<feature type="transmembrane region" description="Helical" evidence="11">
    <location>
        <begin position="20"/>
        <end position="40"/>
    </location>
</feature>
<evidence type="ECO:0000256" key="2">
    <source>
        <dbReference type="ARBA" id="ARBA00006337"/>
    </source>
</evidence>
<feature type="domain" description="CBS" evidence="12">
    <location>
        <begin position="288"/>
        <end position="345"/>
    </location>
</feature>
<feature type="transmembrane region" description="Helical" evidence="11">
    <location>
        <begin position="78"/>
        <end position="102"/>
    </location>
</feature>
<dbReference type="PROSITE" id="PS51846">
    <property type="entry name" value="CNNM"/>
    <property type="match status" value="1"/>
</dbReference>
<dbReference type="InterPro" id="IPR046342">
    <property type="entry name" value="CBS_dom_sf"/>
</dbReference>
<dbReference type="InterPro" id="IPR000644">
    <property type="entry name" value="CBS_dom"/>
</dbReference>
<comment type="similarity">
    <text evidence="2">Belongs to the UPF0053 family.</text>
</comment>
<evidence type="ECO:0000256" key="4">
    <source>
        <dbReference type="ARBA" id="ARBA00022692"/>
    </source>
</evidence>
<dbReference type="Pfam" id="PF00571">
    <property type="entry name" value="CBS"/>
    <property type="match status" value="2"/>
</dbReference>
<dbReference type="RefSeq" id="WP_044544942.1">
    <property type="nucleotide sequence ID" value="NZ_CDRH01000109.1"/>
</dbReference>
<dbReference type="PANTHER" id="PTHR22777">
    <property type="entry name" value="HEMOLYSIN-RELATED"/>
    <property type="match status" value="1"/>
</dbReference>
<evidence type="ECO:0000256" key="9">
    <source>
        <dbReference type="PROSITE-ProRule" id="PRU00703"/>
    </source>
</evidence>
<protein>
    <submittedName>
        <fullName evidence="14">Magnesium/cobalt efflux protein CorC</fullName>
    </submittedName>
</protein>
<dbReference type="SMART" id="SM00116">
    <property type="entry name" value="CBS"/>
    <property type="match status" value="2"/>
</dbReference>
<dbReference type="InterPro" id="IPR019862">
    <property type="entry name" value="Motility-assoc_prot_GldE"/>
</dbReference>
<dbReference type="SUPFAM" id="SSF56176">
    <property type="entry name" value="FAD-binding/transporter-associated domain-like"/>
    <property type="match status" value="1"/>
</dbReference>
<organism evidence="14 15">
    <name type="scientific">Parabacteroides distasonis</name>
    <dbReference type="NCBI Taxonomy" id="823"/>
    <lineage>
        <taxon>Bacteria</taxon>
        <taxon>Pseudomonadati</taxon>
        <taxon>Bacteroidota</taxon>
        <taxon>Bacteroidia</taxon>
        <taxon>Bacteroidales</taxon>
        <taxon>Tannerellaceae</taxon>
        <taxon>Parabacteroides</taxon>
    </lineage>
</organism>
<dbReference type="AlphaFoldDB" id="A0A173VPQ1"/>
<dbReference type="InterPro" id="IPR016169">
    <property type="entry name" value="FAD-bd_PCMH_sub2"/>
</dbReference>
<dbReference type="Pfam" id="PF03471">
    <property type="entry name" value="CorC_HlyC"/>
    <property type="match status" value="1"/>
</dbReference>
<keyword evidence="7 9" id="KW-0129">CBS domain</keyword>
<reference evidence="14 15" key="1">
    <citation type="submission" date="2015-09" db="EMBL/GenBank/DDBJ databases">
        <authorList>
            <consortium name="Pathogen Informatics"/>
        </authorList>
    </citation>
    <scope>NUCLEOTIDE SEQUENCE [LARGE SCALE GENOMIC DNA]</scope>
    <source>
        <strain evidence="14 15">2789STDY5608872</strain>
    </source>
</reference>
<dbReference type="PANTHER" id="PTHR22777:SF32">
    <property type="entry name" value="UPF0053 INNER MEMBRANE PROTEIN YFJD"/>
    <property type="match status" value="1"/>
</dbReference>
<evidence type="ECO:0000259" key="13">
    <source>
        <dbReference type="PROSITE" id="PS51846"/>
    </source>
</evidence>
<dbReference type="PROSITE" id="PS51371">
    <property type="entry name" value="CBS"/>
    <property type="match status" value="2"/>
</dbReference>
<feature type="transmembrane region" description="Helical" evidence="11">
    <location>
        <begin position="108"/>
        <end position="131"/>
    </location>
</feature>
<comment type="subcellular location">
    <subcellularLocation>
        <location evidence="1">Cell membrane</location>
        <topology evidence="1">Multi-pass membrane protein</topology>
    </subcellularLocation>
</comment>
<sequence>MDSDYYLSGLFENVTVQALTAGPVIALSLAFLLLFVSGFVSASEVAFFSLTPGDLNEIGEENRPADPVIKRLLERSEYLLASILIANNFVNVAVVMLCTYAINAWINFSAAPLLGFVLETILLTFLLLLFGEIMPKIYAQKNSLRFVRFSASVLSGLEHFCRPFSKILVNSTSVINKALAKKKYDISVDELSKALELTSTEIPEEKEMLAEIIKFYNKTADEIMTPRLDMEDIEIKISFREVVDFIIKSGYSRIPVYSETEDNIKGILYIKDLLPYIDKPDTFRWQSLIRPAYFVPETKKIDDLLEEFRTNKIHMAIVVDEFGGTSGIVTMEDILEEIVGEISDEYDEDEQQFIRLADGSLIFEAKILLTDFFRVIDADPSDFGKLTEEVETLAGLLLEIKGDFPRRREIIDFKEYRFQVLEVDNRRILKVKFNRIPEGTGNDENGKDTK</sequence>
<evidence type="ECO:0000313" key="15">
    <source>
        <dbReference type="Proteomes" id="UP000095591"/>
    </source>
</evidence>
<dbReference type="InterPro" id="IPR005170">
    <property type="entry name" value="Transptr-assoc_dom"/>
</dbReference>
<accession>A0A173VPQ1</accession>
<evidence type="ECO:0000256" key="5">
    <source>
        <dbReference type="ARBA" id="ARBA00022737"/>
    </source>
</evidence>
<dbReference type="SMART" id="SM01091">
    <property type="entry name" value="CorC_HlyC"/>
    <property type="match status" value="1"/>
</dbReference>
<dbReference type="SUPFAM" id="SSF54631">
    <property type="entry name" value="CBS-domain pair"/>
    <property type="match status" value="1"/>
</dbReference>
<keyword evidence="6 10" id="KW-1133">Transmembrane helix</keyword>
<dbReference type="InterPro" id="IPR036318">
    <property type="entry name" value="FAD-bd_PCMH-like_sf"/>
</dbReference>
<dbReference type="GO" id="GO:0050660">
    <property type="term" value="F:flavin adenine dinucleotide binding"/>
    <property type="evidence" value="ECO:0007669"/>
    <property type="project" value="InterPro"/>
</dbReference>
<keyword evidence="5" id="KW-0677">Repeat</keyword>
<dbReference type="CDD" id="cd04590">
    <property type="entry name" value="CBS_pair_CorC_HlyC_assoc"/>
    <property type="match status" value="1"/>
</dbReference>
<name>A0A173VPQ1_PARDI</name>
<dbReference type="InterPro" id="IPR002550">
    <property type="entry name" value="CNNM"/>
</dbReference>
<evidence type="ECO:0000256" key="6">
    <source>
        <dbReference type="ARBA" id="ARBA00022989"/>
    </source>
</evidence>
<dbReference type="Pfam" id="PF01595">
    <property type="entry name" value="CNNM"/>
    <property type="match status" value="1"/>
</dbReference>
<evidence type="ECO:0000256" key="11">
    <source>
        <dbReference type="SAM" id="Phobius"/>
    </source>
</evidence>
<dbReference type="InterPro" id="IPR044751">
    <property type="entry name" value="Ion_transp-like_CBS"/>
</dbReference>
<keyword evidence="8 10" id="KW-0472">Membrane</keyword>